<comment type="subcellular location">
    <subcellularLocation>
        <location evidence="10">Cell inner membrane</location>
        <topology evidence="10">Multi-pass membrane protein</topology>
    </subcellularLocation>
    <subcellularLocation>
        <location evidence="1">Cell membrane</location>
        <topology evidence="1">Multi-pass membrane protein</topology>
    </subcellularLocation>
</comment>
<feature type="transmembrane region" description="Helical" evidence="10">
    <location>
        <begin position="485"/>
        <end position="510"/>
    </location>
</feature>
<evidence type="ECO:0000256" key="7">
    <source>
        <dbReference type="ARBA" id="ARBA00023136"/>
    </source>
</evidence>
<dbReference type="Proteomes" id="UP001161406">
    <property type="component" value="Unassembled WGS sequence"/>
</dbReference>
<dbReference type="RefSeq" id="WP_284394155.1">
    <property type="nucleotide sequence ID" value="NZ_BSNG01000004.1"/>
</dbReference>
<feature type="transmembrane region" description="Helical" evidence="10">
    <location>
        <begin position="87"/>
        <end position="106"/>
    </location>
</feature>
<evidence type="ECO:0000256" key="1">
    <source>
        <dbReference type="ARBA" id="ARBA00004651"/>
    </source>
</evidence>
<dbReference type="Pfam" id="PF03023">
    <property type="entry name" value="MurJ"/>
    <property type="match status" value="1"/>
</dbReference>
<evidence type="ECO:0000256" key="10">
    <source>
        <dbReference type="HAMAP-Rule" id="MF_02078"/>
    </source>
</evidence>
<feature type="transmembrane region" description="Helical" evidence="10">
    <location>
        <begin position="384"/>
        <end position="404"/>
    </location>
</feature>
<evidence type="ECO:0000256" key="6">
    <source>
        <dbReference type="ARBA" id="ARBA00022989"/>
    </source>
</evidence>
<gene>
    <name evidence="12" type="primary">mviN</name>
    <name evidence="10" type="synonym">murJ</name>
    <name evidence="12" type="ORF">GCM10007913_42400</name>
</gene>
<keyword evidence="10" id="KW-0997">Cell inner membrane</keyword>
<dbReference type="PANTHER" id="PTHR47019">
    <property type="entry name" value="LIPID II FLIPPASE MURJ"/>
    <property type="match status" value="1"/>
</dbReference>
<evidence type="ECO:0000256" key="3">
    <source>
        <dbReference type="ARBA" id="ARBA00022692"/>
    </source>
</evidence>
<accession>A0ABQ5UJU1</accession>
<dbReference type="InterPro" id="IPR004268">
    <property type="entry name" value="MurJ"/>
</dbReference>
<organism evidence="12 13">
    <name type="scientific">Devosia yakushimensis</name>
    <dbReference type="NCBI Taxonomy" id="470028"/>
    <lineage>
        <taxon>Bacteria</taxon>
        <taxon>Pseudomonadati</taxon>
        <taxon>Pseudomonadota</taxon>
        <taxon>Alphaproteobacteria</taxon>
        <taxon>Hyphomicrobiales</taxon>
        <taxon>Devosiaceae</taxon>
        <taxon>Devosia</taxon>
    </lineage>
</organism>
<feature type="transmembrane region" description="Helical" evidence="10">
    <location>
        <begin position="156"/>
        <end position="182"/>
    </location>
</feature>
<evidence type="ECO:0000256" key="4">
    <source>
        <dbReference type="ARBA" id="ARBA00022960"/>
    </source>
</evidence>
<evidence type="ECO:0000313" key="13">
    <source>
        <dbReference type="Proteomes" id="UP001161406"/>
    </source>
</evidence>
<dbReference type="HAMAP" id="MF_02078">
    <property type="entry name" value="MurJ_MviN"/>
    <property type="match status" value="1"/>
</dbReference>
<dbReference type="PRINTS" id="PR01806">
    <property type="entry name" value="VIRFACTRMVIN"/>
</dbReference>
<keyword evidence="10 11" id="KW-0961">Cell wall biogenesis/degradation</keyword>
<evidence type="ECO:0000313" key="12">
    <source>
        <dbReference type="EMBL" id="GLQ12307.1"/>
    </source>
</evidence>
<dbReference type="InterPro" id="IPR051050">
    <property type="entry name" value="Lipid_II_flippase_MurJ/MviN"/>
</dbReference>
<keyword evidence="13" id="KW-1185">Reference proteome</keyword>
<comment type="caution">
    <text evidence="12">The sequence shown here is derived from an EMBL/GenBank/DDBJ whole genome shotgun (WGS) entry which is preliminary data.</text>
</comment>
<comment type="function">
    <text evidence="8 10 11">Involved in peptidoglycan biosynthesis. Transports lipid-linked peptidoglycan precursors from the inner to the outer leaflet of the cytoplasmic membrane.</text>
</comment>
<keyword evidence="2 10" id="KW-1003">Cell membrane</keyword>
<name>A0ABQ5UJU1_9HYPH</name>
<comment type="similarity">
    <text evidence="9 10 11">Belongs to the MurJ/MviN family.</text>
</comment>
<feature type="transmembrane region" description="Helical" evidence="10">
    <location>
        <begin position="232"/>
        <end position="256"/>
    </location>
</feature>
<evidence type="ECO:0000256" key="2">
    <source>
        <dbReference type="ARBA" id="ARBA00022475"/>
    </source>
</evidence>
<reference evidence="12" key="2">
    <citation type="submission" date="2023-01" db="EMBL/GenBank/DDBJ databases">
        <title>Draft genome sequence of Devosia yakushimensis strain NBRC 103855.</title>
        <authorList>
            <person name="Sun Q."/>
            <person name="Mori K."/>
        </authorList>
    </citation>
    <scope>NUCLEOTIDE SEQUENCE</scope>
    <source>
        <strain evidence="12">NBRC 103855</strain>
    </source>
</reference>
<keyword evidence="7 10" id="KW-0472">Membrane</keyword>
<keyword evidence="4 10" id="KW-0133">Cell shape</keyword>
<dbReference type="EMBL" id="BSNG01000004">
    <property type="protein sequence ID" value="GLQ12307.1"/>
    <property type="molecule type" value="Genomic_DNA"/>
</dbReference>
<comment type="pathway">
    <text evidence="10">Cell wall biogenesis; peptidoglycan biosynthesis.</text>
</comment>
<feature type="transmembrane region" description="Helical" evidence="10">
    <location>
        <begin position="276"/>
        <end position="293"/>
    </location>
</feature>
<reference evidence="12" key="1">
    <citation type="journal article" date="2014" name="Int. J. Syst. Evol. Microbiol.">
        <title>Complete genome of a new Firmicutes species belonging to the dominant human colonic microbiota ('Ruminococcus bicirculans') reveals two chromosomes and a selective capacity to utilize plant glucans.</title>
        <authorList>
            <consortium name="NISC Comparative Sequencing Program"/>
            <person name="Wegmann U."/>
            <person name="Louis P."/>
            <person name="Goesmann A."/>
            <person name="Henrissat B."/>
            <person name="Duncan S.H."/>
            <person name="Flint H.J."/>
        </authorList>
    </citation>
    <scope>NUCLEOTIDE SEQUENCE</scope>
    <source>
        <strain evidence="12">NBRC 103855</strain>
    </source>
</reference>
<keyword evidence="3 10" id="KW-0812">Transmembrane</keyword>
<feature type="transmembrane region" description="Helical" evidence="10">
    <location>
        <begin position="355"/>
        <end position="372"/>
    </location>
</feature>
<feature type="transmembrane region" description="Helical" evidence="10">
    <location>
        <begin position="126"/>
        <end position="149"/>
    </location>
</feature>
<evidence type="ECO:0000256" key="11">
    <source>
        <dbReference type="PIRNR" id="PIRNR002869"/>
    </source>
</evidence>
<feature type="transmembrane region" description="Helical" evidence="10">
    <location>
        <begin position="410"/>
        <end position="432"/>
    </location>
</feature>
<feature type="transmembrane region" description="Helical" evidence="10">
    <location>
        <begin position="444"/>
        <end position="465"/>
    </location>
</feature>
<keyword evidence="5 10" id="KW-0573">Peptidoglycan synthesis</keyword>
<evidence type="ECO:0000256" key="5">
    <source>
        <dbReference type="ARBA" id="ARBA00022984"/>
    </source>
</evidence>
<feature type="transmembrane region" description="Helical" evidence="10">
    <location>
        <begin position="188"/>
        <end position="211"/>
    </location>
</feature>
<dbReference type="PANTHER" id="PTHR47019:SF1">
    <property type="entry name" value="LIPID II FLIPPASE MURJ"/>
    <property type="match status" value="1"/>
</dbReference>
<sequence>MSLYRNFLSVGGLTLVSRIAGFVRDALMAAVLGIGPATDAFNAAFRFPNLFRRLFAEGAFNTAFVPMFSTALETQGEEAAKLLASRIMSWLVAAILLVTILAEIFMEPIMRVFVPGFDDPEKFALTVYLTRIMFPYLACMSLMAAYAAILNTLGRFFASAFAPIILNIVNISALVPLAILVLEDKADIAFWVAIATMLGGVAQLALVYGAVRRANFVPRISIPRPNAETRRFWLLAIPAILAGGITQINILVGTVIASGVEGAISVLSYADRLYQLPLGIIGIAIGTVLLPELSRHLSAGRNKEAAQSQDQSLLLSMLLSMPAAAALAALSVPIVRVLFERGAFDATATIPVAEALVGYAWGLPAFVLIRVLQPGFFSRKDTVTPTIFAGLSVLANIGISLWLFPSLQHVGIALATTISSWLNAALLGLFLARRGYFSLPLASLRKHGLIIASSLVMAAILYLLAQRATALFAPGAPFLAQAAALFVICVFGSVVYFTLVYITGAQKLGLLASRLRRKRTQ</sequence>
<dbReference type="CDD" id="cd13123">
    <property type="entry name" value="MATE_MurJ_like"/>
    <property type="match status" value="1"/>
</dbReference>
<keyword evidence="6 10" id="KW-1133">Transmembrane helix</keyword>
<evidence type="ECO:0000256" key="9">
    <source>
        <dbReference type="ARBA" id="ARBA00061532"/>
    </source>
</evidence>
<feature type="transmembrane region" description="Helical" evidence="10">
    <location>
        <begin position="313"/>
        <end position="335"/>
    </location>
</feature>
<dbReference type="PIRSF" id="PIRSF002869">
    <property type="entry name" value="MviN"/>
    <property type="match status" value="1"/>
</dbReference>
<proteinExistence type="inferred from homology"/>
<protein>
    <recommendedName>
        <fullName evidence="10">Probable lipid II flippase MurJ</fullName>
    </recommendedName>
</protein>
<dbReference type="NCBIfam" id="TIGR01695">
    <property type="entry name" value="murJ_mviN"/>
    <property type="match status" value="1"/>
</dbReference>
<keyword evidence="10 11" id="KW-0813">Transport</keyword>
<evidence type="ECO:0000256" key="8">
    <source>
        <dbReference type="ARBA" id="ARBA00060041"/>
    </source>
</evidence>